<dbReference type="PhylomeDB" id="B3RTL1"/>
<dbReference type="RefSeq" id="XP_002112182.1">
    <property type="nucleotide sequence ID" value="XM_002112146.1"/>
</dbReference>
<dbReference type="FunFam" id="3.30.420.10:FF:000003">
    <property type="entry name" value="Oligoribonuclease"/>
    <property type="match status" value="1"/>
</dbReference>
<accession>B3RTL1</accession>
<proteinExistence type="inferred from homology"/>
<keyword evidence="4" id="KW-0269">Exonuclease</keyword>
<dbReference type="Proteomes" id="UP000009022">
    <property type="component" value="Unassembled WGS sequence"/>
</dbReference>
<dbReference type="PANTHER" id="PTHR11046:SF0">
    <property type="entry name" value="OLIGORIBONUCLEASE, MITOCHONDRIAL"/>
    <property type="match status" value="1"/>
</dbReference>
<dbReference type="EMBL" id="DS985244">
    <property type="protein sequence ID" value="EDV26149.1"/>
    <property type="molecule type" value="Genomic_DNA"/>
</dbReference>
<dbReference type="SUPFAM" id="SSF53098">
    <property type="entry name" value="Ribonuclease H-like"/>
    <property type="match status" value="1"/>
</dbReference>
<gene>
    <name evidence="6" type="ORF">TRIADDRAFT_23482</name>
</gene>
<dbReference type="InterPro" id="IPR036397">
    <property type="entry name" value="RNaseH_sf"/>
</dbReference>
<evidence type="ECO:0000313" key="7">
    <source>
        <dbReference type="Proteomes" id="UP000009022"/>
    </source>
</evidence>
<dbReference type="STRING" id="10228.B3RTL1"/>
<reference evidence="6 7" key="1">
    <citation type="journal article" date="2008" name="Nature">
        <title>The Trichoplax genome and the nature of placozoans.</title>
        <authorList>
            <person name="Srivastava M."/>
            <person name="Begovic E."/>
            <person name="Chapman J."/>
            <person name="Putnam N.H."/>
            <person name="Hellsten U."/>
            <person name="Kawashima T."/>
            <person name="Kuo A."/>
            <person name="Mitros T."/>
            <person name="Salamov A."/>
            <person name="Carpenter M.L."/>
            <person name="Signorovitch A.Y."/>
            <person name="Moreno M.A."/>
            <person name="Kamm K."/>
            <person name="Grimwood J."/>
            <person name="Schmutz J."/>
            <person name="Shapiro H."/>
            <person name="Grigoriev I.V."/>
            <person name="Buss L.W."/>
            <person name="Schierwater B."/>
            <person name="Dellaporta S.L."/>
            <person name="Rokhsar D.S."/>
        </authorList>
    </citation>
    <scope>NUCLEOTIDE SEQUENCE [LARGE SCALE GENOMIC DNA]</scope>
    <source>
        <strain evidence="6 7">Grell-BS-1999</strain>
    </source>
</reference>
<dbReference type="InterPro" id="IPR022894">
    <property type="entry name" value="Oligoribonuclease"/>
</dbReference>
<dbReference type="OrthoDB" id="270189at2759"/>
<evidence type="ECO:0000256" key="4">
    <source>
        <dbReference type="ARBA" id="ARBA00022839"/>
    </source>
</evidence>
<evidence type="ECO:0000313" key="6">
    <source>
        <dbReference type="EMBL" id="EDV26149.1"/>
    </source>
</evidence>
<keyword evidence="7" id="KW-1185">Reference proteome</keyword>
<evidence type="ECO:0000259" key="5">
    <source>
        <dbReference type="SMART" id="SM00479"/>
    </source>
</evidence>
<dbReference type="KEGG" id="tad:TRIADDRAFT_23482"/>
<dbReference type="GO" id="GO:0005739">
    <property type="term" value="C:mitochondrion"/>
    <property type="evidence" value="ECO:0000318"/>
    <property type="project" value="GO_Central"/>
</dbReference>
<organism evidence="6 7">
    <name type="scientific">Trichoplax adhaerens</name>
    <name type="common">Trichoplax reptans</name>
    <dbReference type="NCBI Taxonomy" id="10228"/>
    <lineage>
        <taxon>Eukaryota</taxon>
        <taxon>Metazoa</taxon>
        <taxon>Placozoa</taxon>
        <taxon>Uniplacotomia</taxon>
        <taxon>Trichoplacea</taxon>
        <taxon>Trichoplacidae</taxon>
        <taxon>Trichoplax</taxon>
    </lineage>
</organism>
<dbReference type="InterPro" id="IPR013520">
    <property type="entry name" value="Ribonucl_H"/>
</dbReference>
<evidence type="ECO:0000256" key="1">
    <source>
        <dbReference type="ARBA" id="ARBA00009921"/>
    </source>
</evidence>
<name>B3RTL1_TRIAD</name>
<feature type="non-terminal residue" evidence="6">
    <location>
        <position position="1"/>
    </location>
</feature>
<protein>
    <recommendedName>
        <fullName evidence="5">Exonuclease domain-containing protein</fullName>
    </recommendedName>
</protein>
<dbReference type="HOGENOM" id="CLU_064761_1_1_1"/>
<dbReference type="CDD" id="cd06135">
    <property type="entry name" value="Orn"/>
    <property type="match status" value="1"/>
</dbReference>
<dbReference type="SMART" id="SM00479">
    <property type="entry name" value="EXOIII"/>
    <property type="match status" value="1"/>
</dbReference>
<dbReference type="CTD" id="6753395"/>
<dbReference type="eggNOG" id="KOG3242">
    <property type="taxonomic scope" value="Eukaryota"/>
</dbReference>
<feature type="domain" description="Exonuclease" evidence="5">
    <location>
        <begin position="1"/>
        <end position="165"/>
    </location>
</feature>
<dbReference type="InterPro" id="IPR012337">
    <property type="entry name" value="RNaseH-like_sf"/>
</dbReference>
<keyword evidence="2" id="KW-0540">Nuclease</keyword>
<keyword evidence="3" id="KW-0378">Hydrolase</keyword>
<dbReference type="GO" id="GO:0000175">
    <property type="term" value="F:3'-5'-RNA exonuclease activity"/>
    <property type="evidence" value="ECO:0000318"/>
    <property type="project" value="GO_Central"/>
</dbReference>
<dbReference type="GO" id="GO:0003676">
    <property type="term" value="F:nucleic acid binding"/>
    <property type="evidence" value="ECO:0007669"/>
    <property type="project" value="InterPro"/>
</dbReference>
<dbReference type="AlphaFoldDB" id="B3RTL1"/>
<dbReference type="GeneID" id="6753395"/>
<comment type="similarity">
    <text evidence="1">Belongs to the oligoribonuclease family.</text>
</comment>
<dbReference type="Pfam" id="PF00929">
    <property type="entry name" value="RNase_T"/>
    <property type="match status" value="1"/>
</dbReference>
<evidence type="ECO:0000256" key="2">
    <source>
        <dbReference type="ARBA" id="ARBA00022722"/>
    </source>
</evidence>
<dbReference type="NCBIfam" id="NF003765">
    <property type="entry name" value="PRK05359.1"/>
    <property type="match status" value="1"/>
</dbReference>
<dbReference type="PANTHER" id="PTHR11046">
    <property type="entry name" value="OLIGORIBONUCLEASE, MITOCHONDRIAL"/>
    <property type="match status" value="1"/>
</dbReference>
<dbReference type="FunCoup" id="B3RTL1">
    <property type="interactions" value="2039"/>
</dbReference>
<dbReference type="InParanoid" id="B3RTL1"/>
<sequence length="165" mass="18995">GLDVNSCHIIEMACIITDGNLNIAAEAPTLVIHQPDSIMDNMDEWCTEHHGKSGLTNAVKSSTISLQQAENTMLDFVRQHTLPKRCPLAGNTVYMDQKFLEKYMPQFVDHLHYRIVDVSTIKELCRRWYPKEFAKAPAKPCNHRALDDIKDSIQEMQFYRSVIFR</sequence>
<evidence type="ECO:0000256" key="3">
    <source>
        <dbReference type="ARBA" id="ARBA00022801"/>
    </source>
</evidence>
<dbReference type="OMA" id="AFFHYRN"/>
<dbReference type="Gene3D" id="3.30.420.10">
    <property type="entry name" value="Ribonuclease H-like superfamily/Ribonuclease H"/>
    <property type="match status" value="1"/>
</dbReference>